<organism evidence="2 3">
    <name type="scientific">Setaria italica</name>
    <name type="common">Foxtail millet</name>
    <name type="synonym">Panicum italicum</name>
    <dbReference type="NCBI Taxonomy" id="4555"/>
    <lineage>
        <taxon>Eukaryota</taxon>
        <taxon>Viridiplantae</taxon>
        <taxon>Streptophyta</taxon>
        <taxon>Embryophyta</taxon>
        <taxon>Tracheophyta</taxon>
        <taxon>Spermatophyta</taxon>
        <taxon>Magnoliopsida</taxon>
        <taxon>Liliopsida</taxon>
        <taxon>Poales</taxon>
        <taxon>Poaceae</taxon>
        <taxon>PACMAD clade</taxon>
        <taxon>Panicoideae</taxon>
        <taxon>Panicodae</taxon>
        <taxon>Paniceae</taxon>
        <taxon>Cenchrinae</taxon>
        <taxon>Setaria</taxon>
    </lineage>
</organism>
<keyword evidence="1" id="KW-1133">Transmembrane helix</keyword>
<dbReference type="InParanoid" id="K3XUC3"/>
<dbReference type="EnsemblPlants" id="KQL06037">
    <property type="protein sequence ID" value="KQL06037"/>
    <property type="gene ID" value="SETIT_005530mg"/>
</dbReference>
<reference evidence="2" key="2">
    <citation type="submission" date="2018-08" db="UniProtKB">
        <authorList>
            <consortium name="EnsemblPlants"/>
        </authorList>
    </citation>
    <scope>IDENTIFICATION</scope>
    <source>
        <strain evidence="2">Yugu1</strain>
    </source>
</reference>
<evidence type="ECO:0000256" key="1">
    <source>
        <dbReference type="SAM" id="Phobius"/>
    </source>
</evidence>
<dbReference type="Gramene" id="KQL06037">
    <property type="protein sequence ID" value="KQL06037"/>
    <property type="gene ID" value="SETIT_005530mg"/>
</dbReference>
<feature type="transmembrane region" description="Helical" evidence="1">
    <location>
        <begin position="6"/>
        <end position="26"/>
    </location>
</feature>
<sequence length="46" mass="5575">MLYKVSFISRIYTACLCINICLLCFLEHQLNKRTKQCKNNQYVTWE</sequence>
<dbReference type="EMBL" id="AGNK02003219">
    <property type="status" value="NOT_ANNOTATED_CDS"/>
    <property type="molecule type" value="Genomic_DNA"/>
</dbReference>
<reference evidence="3" key="1">
    <citation type="journal article" date="2012" name="Nat. Biotechnol.">
        <title>Reference genome sequence of the model plant Setaria.</title>
        <authorList>
            <person name="Bennetzen J.L."/>
            <person name="Schmutz J."/>
            <person name="Wang H."/>
            <person name="Percifield R."/>
            <person name="Hawkins J."/>
            <person name="Pontaroli A.C."/>
            <person name="Estep M."/>
            <person name="Feng L."/>
            <person name="Vaughn J.N."/>
            <person name="Grimwood J."/>
            <person name="Jenkins J."/>
            <person name="Barry K."/>
            <person name="Lindquist E."/>
            <person name="Hellsten U."/>
            <person name="Deshpande S."/>
            <person name="Wang X."/>
            <person name="Wu X."/>
            <person name="Mitros T."/>
            <person name="Triplett J."/>
            <person name="Yang X."/>
            <person name="Ye C.Y."/>
            <person name="Mauro-Herrera M."/>
            <person name="Wang L."/>
            <person name="Li P."/>
            <person name="Sharma M."/>
            <person name="Sharma R."/>
            <person name="Ronald P.C."/>
            <person name="Panaud O."/>
            <person name="Kellogg E.A."/>
            <person name="Brutnell T.P."/>
            <person name="Doust A.N."/>
            <person name="Tuskan G.A."/>
            <person name="Rokhsar D."/>
            <person name="Devos K.M."/>
        </authorList>
    </citation>
    <scope>NUCLEOTIDE SEQUENCE [LARGE SCALE GENOMIC DNA]</scope>
    <source>
        <strain evidence="3">cv. Yugu1</strain>
    </source>
</reference>
<dbReference type="Proteomes" id="UP000004995">
    <property type="component" value="Unassembled WGS sequence"/>
</dbReference>
<evidence type="ECO:0000313" key="2">
    <source>
        <dbReference type="EnsemblPlants" id="KQL06037"/>
    </source>
</evidence>
<keyword evidence="3" id="KW-1185">Reference proteome</keyword>
<dbReference type="HOGENOM" id="CLU_3192299_0_0_1"/>
<protein>
    <submittedName>
        <fullName evidence="2">Uncharacterized protein</fullName>
    </submittedName>
</protein>
<evidence type="ECO:0000313" key="3">
    <source>
        <dbReference type="Proteomes" id="UP000004995"/>
    </source>
</evidence>
<accession>K3XUC3</accession>
<keyword evidence="1" id="KW-0812">Transmembrane</keyword>
<proteinExistence type="predicted"/>
<dbReference type="AlphaFoldDB" id="K3XUC3"/>
<name>K3XUC3_SETIT</name>
<keyword evidence="1" id="KW-0472">Membrane</keyword>